<dbReference type="Proteomes" id="UP000284178">
    <property type="component" value="Unassembled WGS sequence"/>
</dbReference>
<keyword evidence="2" id="KW-1185">Reference proteome</keyword>
<sequence length="152" mass="17662">MDLVYLDSDILGDSYDAKLCRKRFIRYAQDHPPVLIAVARVGEAEREVWNSLKQACSFVRYFLDDQHPCEQLDGLTVELQPQCLQCGTRKIHPEPGAAAWIQTETDVSWRYIVLDMLSDPAFSYYHHMKTFSDLHSAYVYIRIRNGIHKILN</sequence>
<dbReference type="GeneID" id="83014339"/>
<evidence type="ECO:0000313" key="1">
    <source>
        <dbReference type="EMBL" id="RGR76300.1"/>
    </source>
</evidence>
<accession>A0A412G5M9</accession>
<name>A0A412G5M9_9FIRM</name>
<comment type="caution">
    <text evidence="1">The sequence shown here is derived from an EMBL/GenBank/DDBJ whole genome shotgun (WGS) entry which is preliminary data.</text>
</comment>
<dbReference type="EMBL" id="QRUP01000002">
    <property type="protein sequence ID" value="RGR76300.1"/>
    <property type="molecule type" value="Genomic_DNA"/>
</dbReference>
<dbReference type="AlphaFoldDB" id="A0A412G5M9"/>
<protein>
    <submittedName>
        <fullName evidence="1">Uncharacterized protein</fullName>
    </submittedName>
</protein>
<dbReference type="RefSeq" id="WP_117893376.1">
    <property type="nucleotide sequence ID" value="NZ_CABJCV010000002.1"/>
</dbReference>
<evidence type="ECO:0000313" key="2">
    <source>
        <dbReference type="Proteomes" id="UP000284178"/>
    </source>
</evidence>
<reference evidence="1 2" key="1">
    <citation type="submission" date="2018-08" db="EMBL/GenBank/DDBJ databases">
        <title>A genome reference for cultivated species of the human gut microbiota.</title>
        <authorList>
            <person name="Zou Y."/>
            <person name="Xue W."/>
            <person name="Luo G."/>
        </authorList>
    </citation>
    <scope>NUCLEOTIDE SEQUENCE [LARGE SCALE GENOMIC DNA]</scope>
    <source>
        <strain evidence="1 2">AF24-29</strain>
    </source>
</reference>
<proteinExistence type="predicted"/>
<organism evidence="1 2">
    <name type="scientific">Holdemania filiformis</name>
    <dbReference type="NCBI Taxonomy" id="61171"/>
    <lineage>
        <taxon>Bacteria</taxon>
        <taxon>Bacillati</taxon>
        <taxon>Bacillota</taxon>
        <taxon>Erysipelotrichia</taxon>
        <taxon>Erysipelotrichales</taxon>
        <taxon>Erysipelotrichaceae</taxon>
        <taxon>Holdemania</taxon>
    </lineage>
</organism>
<gene>
    <name evidence="1" type="ORF">DWY25_02805</name>
</gene>